<dbReference type="PROSITE" id="PS00409">
    <property type="entry name" value="PROKAR_NTER_METHYL"/>
    <property type="match status" value="1"/>
</dbReference>
<dbReference type="AlphaFoldDB" id="A0A5C1ADW8"/>
<name>A0A5C1ADW8_9BACT</name>
<dbReference type="RefSeq" id="WP_149110139.1">
    <property type="nucleotide sequence ID" value="NZ_CP042425.1"/>
</dbReference>
<dbReference type="InterPro" id="IPR012902">
    <property type="entry name" value="N_methyl_site"/>
</dbReference>
<accession>A0A5C1ADW8</accession>
<protein>
    <submittedName>
        <fullName evidence="3">Prepilin-type cleavage/methylation domain-containing protein</fullName>
    </submittedName>
</protein>
<keyword evidence="1" id="KW-0812">Transmembrane</keyword>
<dbReference type="InterPro" id="IPR027558">
    <property type="entry name" value="Pre_pil_HX9DG_C"/>
</dbReference>
<dbReference type="SUPFAM" id="SSF54523">
    <property type="entry name" value="Pili subunits"/>
    <property type="match status" value="1"/>
</dbReference>
<evidence type="ECO:0000313" key="3">
    <source>
        <dbReference type="EMBL" id="QEL15314.1"/>
    </source>
</evidence>
<organism evidence="3 4">
    <name type="scientific">Limnoglobus roseus</name>
    <dbReference type="NCBI Taxonomy" id="2598579"/>
    <lineage>
        <taxon>Bacteria</taxon>
        <taxon>Pseudomonadati</taxon>
        <taxon>Planctomycetota</taxon>
        <taxon>Planctomycetia</taxon>
        <taxon>Gemmatales</taxon>
        <taxon>Gemmataceae</taxon>
        <taxon>Limnoglobus</taxon>
    </lineage>
</organism>
<dbReference type="InterPro" id="IPR011453">
    <property type="entry name" value="DUF1559"/>
</dbReference>
<feature type="transmembrane region" description="Helical" evidence="1">
    <location>
        <begin position="12"/>
        <end position="35"/>
    </location>
</feature>
<evidence type="ECO:0000256" key="1">
    <source>
        <dbReference type="SAM" id="Phobius"/>
    </source>
</evidence>
<keyword evidence="1" id="KW-0472">Membrane</keyword>
<feature type="domain" description="DUF1559" evidence="2">
    <location>
        <begin position="36"/>
        <end position="308"/>
    </location>
</feature>
<gene>
    <name evidence="3" type="ORF">PX52LOC_02229</name>
</gene>
<sequence>MKRVLPHRRSGFTLIELLVVIAIIAILIGLLLPAVQKVREAAARSTCTNNLKQLGLALHNHESTYGYLPSSIRPSGSTTLPRTSWMIPSLAFVEQDNLRKNYDTTISWGAGTNVATTSQKIKVLNCPSTPNSDRQDGDPQAATWANIVAVTDYAAATGVHPVSTVVNSTGVLIPGILEKNKTPGNKLLAVTDGLSNTIAITESAGRPQIYRLGKPFGTVPTNKVNGGGWARPASDLDYFPTTPDGTSYATSATAACAINCANGYDYPTYNVAPFLTEGSSAPYSFHTGGINTLLGDGSVRFIRSTVTPQNFAALVTRSNGEVNSSDD</sequence>
<dbReference type="EMBL" id="CP042425">
    <property type="protein sequence ID" value="QEL15314.1"/>
    <property type="molecule type" value="Genomic_DNA"/>
</dbReference>
<dbReference type="KEGG" id="lrs:PX52LOC_02229"/>
<keyword evidence="4" id="KW-1185">Reference proteome</keyword>
<evidence type="ECO:0000259" key="2">
    <source>
        <dbReference type="Pfam" id="PF07596"/>
    </source>
</evidence>
<keyword evidence="1" id="KW-1133">Transmembrane helix</keyword>
<proteinExistence type="predicted"/>
<evidence type="ECO:0000313" key="4">
    <source>
        <dbReference type="Proteomes" id="UP000324974"/>
    </source>
</evidence>
<dbReference type="Pfam" id="PF07963">
    <property type="entry name" value="N_methyl"/>
    <property type="match status" value="1"/>
</dbReference>
<dbReference type="InterPro" id="IPR045584">
    <property type="entry name" value="Pilin-like"/>
</dbReference>
<dbReference type="Pfam" id="PF07596">
    <property type="entry name" value="SBP_bac_10"/>
    <property type="match status" value="1"/>
</dbReference>
<dbReference type="NCBIfam" id="TIGR02532">
    <property type="entry name" value="IV_pilin_GFxxxE"/>
    <property type="match status" value="1"/>
</dbReference>
<dbReference type="NCBIfam" id="TIGR04294">
    <property type="entry name" value="pre_pil_HX9DG"/>
    <property type="match status" value="1"/>
</dbReference>
<reference evidence="4" key="1">
    <citation type="submission" date="2019-08" db="EMBL/GenBank/DDBJ databases">
        <title>Limnoglobus roseus gen. nov., sp. nov., a novel freshwater planctomycete with a giant genome from the family Gemmataceae.</title>
        <authorList>
            <person name="Kulichevskaya I.S."/>
            <person name="Naumoff D.G."/>
            <person name="Miroshnikov K."/>
            <person name="Ivanova A."/>
            <person name="Philippov D.A."/>
            <person name="Hakobyan A."/>
            <person name="Rijpstra I.C."/>
            <person name="Sinninghe Damste J.S."/>
            <person name="Liesack W."/>
            <person name="Dedysh S.N."/>
        </authorList>
    </citation>
    <scope>NUCLEOTIDE SEQUENCE [LARGE SCALE GENOMIC DNA]</scope>
    <source>
        <strain evidence="4">PX52</strain>
    </source>
</reference>
<dbReference type="Gene3D" id="3.30.700.10">
    <property type="entry name" value="Glycoprotein, Type 4 Pilin"/>
    <property type="match status" value="1"/>
</dbReference>
<dbReference type="PANTHER" id="PTHR30093">
    <property type="entry name" value="GENERAL SECRETION PATHWAY PROTEIN G"/>
    <property type="match status" value="1"/>
</dbReference>
<dbReference type="PANTHER" id="PTHR30093:SF2">
    <property type="entry name" value="TYPE II SECRETION SYSTEM PROTEIN H"/>
    <property type="match status" value="1"/>
</dbReference>
<dbReference type="OrthoDB" id="261883at2"/>
<dbReference type="Proteomes" id="UP000324974">
    <property type="component" value="Chromosome"/>
</dbReference>